<keyword evidence="8" id="KW-0727">SH2 domain</keyword>
<evidence type="ECO:0000259" key="11">
    <source>
        <dbReference type="PROSITE" id="PS50001"/>
    </source>
</evidence>
<dbReference type="AlphaFoldDB" id="L8GUT0"/>
<dbReference type="GO" id="GO:0004713">
    <property type="term" value="F:protein tyrosine kinase activity"/>
    <property type="evidence" value="ECO:0007669"/>
    <property type="project" value="UniProtKB-KW"/>
</dbReference>
<keyword evidence="5 9" id="KW-0067">ATP-binding</keyword>
<proteinExistence type="predicted"/>
<dbReference type="SUPFAM" id="SSF55550">
    <property type="entry name" value="SH2 domain"/>
    <property type="match status" value="1"/>
</dbReference>
<dbReference type="Pfam" id="PF07714">
    <property type="entry name" value="PK_Tyr_Ser-Thr"/>
    <property type="match status" value="1"/>
</dbReference>
<dbReference type="Gene3D" id="3.30.505.10">
    <property type="entry name" value="SH2 domain"/>
    <property type="match status" value="1"/>
</dbReference>
<feature type="coiled-coil region" evidence="10">
    <location>
        <begin position="1"/>
        <end position="62"/>
    </location>
</feature>
<dbReference type="InterPro" id="IPR011009">
    <property type="entry name" value="Kinase-like_dom_sf"/>
</dbReference>
<dbReference type="EMBL" id="KB008020">
    <property type="protein sequence ID" value="ELR15856.1"/>
    <property type="molecule type" value="Genomic_DNA"/>
</dbReference>
<dbReference type="OrthoDB" id="14598at2759"/>
<feature type="domain" description="Protein kinase" evidence="12">
    <location>
        <begin position="153"/>
        <end position="429"/>
    </location>
</feature>
<dbReference type="PANTHER" id="PTHR44329">
    <property type="entry name" value="SERINE/THREONINE-PROTEIN KINASE TNNI3K-RELATED"/>
    <property type="match status" value="1"/>
</dbReference>
<evidence type="ECO:0000256" key="1">
    <source>
        <dbReference type="ARBA" id="ARBA00022527"/>
    </source>
</evidence>
<dbReference type="InterPro" id="IPR008271">
    <property type="entry name" value="Ser/Thr_kinase_AS"/>
</dbReference>
<organism evidence="13 14">
    <name type="scientific">Acanthamoeba castellanii (strain ATCC 30010 / Neff)</name>
    <dbReference type="NCBI Taxonomy" id="1257118"/>
    <lineage>
        <taxon>Eukaryota</taxon>
        <taxon>Amoebozoa</taxon>
        <taxon>Discosea</taxon>
        <taxon>Longamoebia</taxon>
        <taxon>Centramoebida</taxon>
        <taxon>Acanthamoebidae</taxon>
        <taxon>Acanthamoeba</taxon>
    </lineage>
</organism>
<evidence type="ECO:0000256" key="5">
    <source>
        <dbReference type="ARBA" id="ARBA00022840"/>
    </source>
</evidence>
<dbReference type="PROSITE" id="PS00108">
    <property type="entry name" value="PROTEIN_KINASE_ST"/>
    <property type="match status" value="1"/>
</dbReference>
<dbReference type="RefSeq" id="XP_004337869.1">
    <property type="nucleotide sequence ID" value="XM_004337821.1"/>
</dbReference>
<dbReference type="SMART" id="SM00252">
    <property type="entry name" value="SH2"/>
    <property type="match status" value="1"/>
</dbReference>
<dbReference type="InterPro" id="IPR001245">
    <property type="entry name" value="Ser-Thr/Tyr_kinase_cat_dom"/>
</dbReference>
<keyword evidence="6" id="KW-0829">Tyrosine-protein kinase</keyword>
<keyword evidence="2" id="KW-0808">Transferase</keyword>
<protein>
    <submittedName>
        <fullName evidence="13">Protein kinase domain containing protein</fullName>
    </submittedName>
</protein>
<evidence type="ECO:0000313" key="13">
    <source>
        <dbReference type="EMBL" id="ELR15856.1"/>
    </source>
</evidence>
<dbReference type="PROSITE" id="PS50001">
    <property type="entry name" value="SH2"/>
    <property type="match status" value="1"/>
</dbReference>
<dbReference type="Gene3D" id="1.10.510.10">
    <property type="entry name" value="Transferase(Phosphotransferase) domain 1"/>
    <property type="match status" value="1"/>
</dbReference>
<dbReference type="STRING" id="1257118.L8GUT0"/>
<dbReference type="PROSITE" id="PS00107">
    <property type="entry name" value="PROTEIN_KINASE_ATP"/>
    <property type="match status" value="1"/>
</dbReference>
<dbReference type="VEuPathDB" id="AmoebaDB:ACA1_187420"/>
<keyword evidence="3 9" id="KW-0547">Nucleotide-binding</keyword>
<keyword evidence="1" id="KW-0723">Serine/threonine-protein kinase</keyword>
<dbReference type="InterPro" id="IPR036860">
    <property type="entry name" value="SH2_dom_sf"/>
</dbReference>
<name>L8GUT0_ACACF</name>
<evidence type="ECO:0000256" key="8">
    <source>
        <dbReference type="PROSITE-ProRule" id="PRU00191"/>
    </source>
</evidence>
<dbReference type="InterPro" id="IPR051681">
    <property type="entry name" value="Ser/Thr_Kinases-Pseudokinases"/>
</dbReference>
<evidence type="ECO:0000313" key="14">
    <source>
        <dbReference type="Proteomes" id="UP000011083"/>
    </source>
</evidence>
<feature type="domain" description="SH2" evidence="11">
    <location>
        <begin position="508"/>
        <end position="581"/>
    </location>
</feature>
<dbReference type="OMA" id="ISTWELR"/>
<dbReference type="SUPFAM" id="SSF56112">
    <property type="entry name" value="Protein kinase-like (PK-like)"/>
    <property type="match status" value="1"/>
</dbReference>
<reference evidence="13 14" key="1">
    <citation type="journal article" date="2013" name="Genome Biol.">
        <title>Genome of Acanthamoeba castellanii highlights extensive lateral gene transfer and early evolution of tyrosine kinase signaling.</title>
        <authorList>
            <person name="Clarke M."/>
            <person name="Lohan A.J."/>
            <person name="Liu B."/>
            <person name="Lagkouvardos I."/>
            <person name="Roy S."/>
            <person name="Zafar N."/>
            <person name="Bertelli C."/>
            <person name="Schilde C."/>
            <person name="Kianianmomeni A."/>
            <person name="Burglin T.R."/>
            <person name="Frech C."/>
            <person name="Turcotte B."/>
            <person name="Kopec K.O."/>
            <person name="Synnott J.M."/>
            <person name="Choo C."/>
            <person name="Paponov I."/>
            <person name="Finkler A."/>
            <person name="Soon Heng Tan C."/>
            <person name="Hutchins A.P."/>
            <person name="Weinmeier T."/>
            <person name="Rattei T."/>
            <person name="Chu J.S."/>
            <person name="Gimenez G."/>
            <person name="Irimia M."/>
            <person name="Rigden D.J."/>
            <person name="Fitzpatrick D.A."/>
            <person name="Lorenzo-Morales J."/>
            <person name="Bateman A."/>
            <person name="Chiu C.H."/>
            <person name="Tang P."/>
            <person name="Hegemann P."/>
            <person name="Fromm H."/>
            <person name="Raoult D."/>
            <person name="Greub G."/>
            <person name="Miranda-Saavedra D."/>
            <person name="Chen N."/>
            <person name="Nash P."/>
            <person name="Ginger M.L."/>
            <person name="Horn M."/>
            <person name="Schaap P."/>
            <person name="Caler L."/>
            <person name="Loftus B."/>
        </authorList>
    </citation>
    <scope>NUCLEOTIDE SEQUENCE [LARGE SCALE GENOMIC DNA]</scope>
    <source>
        <strain evidence="13 14">Neff</strain>
    </source>
</reference>
<dbReference type="PROSITE" id="PS50011">
    <property type="entry name" value="PROTEIN_KINASE_DOM"/>
    <property type="match status" value="1"/>
</dbReference>
<evidence type="ECO:0000256" key="10">
    <source>
        <dbReference type="SAM" id="Coils"/>
    </source>
</evidence>
<dbReference type="InterPro" id="IPR000719">
    <property type="entry name" value="Prot_kinase_dom"/>
</dbReference>
<dbReference type="GeneID" id="14916514"/>
<evidence type="ECO:0000256" key="9">
    <source>
        <dbReference type="PROSITE-ProRule" id="PRU10141"/>
    </source>
</evidence>
<comment type="function">
    <text evidence="7">Required for proper chemotaxis and phagocytosis; proper spatiotemporal control of F-actin levels in chemotaxing cells. Negative regulator of the PI3K (phosphatidylinositol 3 kinase) pathway. Predominantly phosphorylates serines and threonines and tyrosines at a lower level.</text>
</comment>
<evidence type="ECO:0000256" key="2">
    <source>
        <dbReference type="ARBA" id="ARBA00022679"/>
    </source>
</evidence>
<dbReference type="GO" id="GO:0005524">
    <property type="term" value="F:ATP binding"/>
    <property type="evidence" value="ECO:0007669"/>
    <property type="project" value="UniProtKB-UniRule"/>
</dbReference>
<evidence type="ECO:0000256" key="3">
    <source>
        <dbReference type="ARBA" id="ARBA00022741"/>
    </source>
</evidence>
<keyword evidence="10" id="KW-0175">Coiled coil</keyword>
<evidence type="ECO:0000256" key="4">
    <source>
        <dbReference type="ARBA" id="ARBA00022777"/>
    </source>
</evidence>
<dbReference type="PANTHER" id="PTHR44329:SF243">
    <property type="entry name" value="DUAL SPECIFICITY PROTEIN KINASE SHKB"/>
    <property type="match status" value="1"/>
</dbReference>
<dbReference type="Proteomes" id="UP000011083">
    <property type="component" value="Unassembled WGS sequence"/>
</dbReference>
<feature type="binding site" evidence="9">
    <location>
        <position position="180"/>
    </location>
    <ligand>
        <name>ATP</name>
        <dbReference type="ChEBI" id="CHEBI:30616"/>
    </ligand>
</feature>
<dbReference type="InterPro" id="IPR000980">
    <property type="entry name" value="SH2"/>
</dbReference>
<dbReference type="KEGG" id="acan:ACA1_187420"/>
<gene>
    <name evidence="13" type="ORF">ACA1_187420</name>
</gene>
<keyword evidence="4 13" id="KW-0418">Kinase</keyword>
<keyword evidence="14" id="KW-1185">Reference proteome</keyword>
<dbReference type="GO" id="GO:0004674">
    <property type="term" value="F:protein serine/threonine kinase activity"/>
    <property type="evidence" value="ECO:0007669"/>
    <property type="project" value="UniProtKB-KW"/>
</dbReference>
<dbReference type="Pfam" id="PF00017">
    <property type="entry name" value="SH2"/>
    <property type="match status" value="1"/>
</dbReference>
<evidence type="ECO:0000256" key="6">
    <source>
        <dbReference type="ARBA" id="ARBA00023137"/>
    </source>
</evidence>
<dbReference type="InterPro" id="IPR017441">
    <property type="entry name" value="Protein_kinase_ATP_BS"/>
</dbReference>
<dbReference type="CDD" id="cd00173">
    <property type="entry name" value="SH2"/>
    <property type="match status" value="1"/>
</dbReference>
<sequence length="618" mass="70002">MKGLSQQIKKLAGEQKALRKQLREHAQKVIDSKFDDKLLDALEELEKKEVEMETQHIALRRSWLDATQKERRERLQESQSKLSKSGGLASSRSIFSNSVAPRQLDELSTRVFGKSSRAALKGPNPFLEEQQQAGGAELDHDISTWELRSEEIAFGTNKLGEGSFGSVTEGKLRGKSVAIKTITPKYDADEINSILDDFRNECAVMSKLLHPNVLLLMGVCIDRKAQSDQLKLIMVTELMARGSVFDLLHKDAKRKIVFKQRMKFAKDACLGMNWLHLSNPPILHLDLKTANLLVDQNWVAKVSDFGLSRVKKADKNKGATGSPVYMAPEVLADKAYDEKADVFSFAVVLWELVTNKKPYEEEQFESLDEIYDHVVIDGARPKIPAEPTFQSIIDSHLLDEVIVDAIISNTNQDARAFWKKCFTEKDEILEAVKWKTFIRELVTFCKIEFPQGSVIDDQIEVKSLKLVLANKEDVVTIENFSRALEWFGPFTLDRQFMDNVQDTISISGFFGDISSQEAEQIMAGKKAGQYMVRFSTQQPGFYTITAMSEENALKHYRIKHKAGLGFLLGNAEYPSLPKLIKANRKELYLKRAVKGSKYSQLFVAHEEKNESAYIEMMV</sequence>
<accession>L8GUT0</accession>
<dbReference type="SMART" id="SM00220">
    <property type="entry name" value="S_TKc"/>
    <property type="match status" value="1"/>
</dbReference>
<evidence type="ECO:0000256" key="7">
    <source>
        <dbReference type="ARBA" id="ARBA00025089"/>
    </source>
</evidence>
<evidence type="ECO:0000259" key="12">
    <source>
        <dbReference type="PROSITE" id="PS50011"/>
    </source>
</evidence>
<dbReference type="CDD" id="cd13999">
    <property type="entry name" value="STKc_MAP3K-like"/>
    <property type="match status" value="1"/>
</dbReference>